<evidence type="ECO:0000313" key="6">
    <source>
        <dbReference type="Proteomes" id="UP000182998"/>
    </source>
</evidence>
<dbReference type="HOGENOM" id="CLU_007383_11_3_6"/>
<dbReference type="InterPro" id="IPR001509">
    <property type="entry name" value="Epimerase_deHydtase"/>
</dbReference>
<dbReference type="Gene3D" id="3.40.50.720">
    <property type="entry name" value="NAD(P)-binding Rossmann-like Domain"/>
    <property type="match status" value="1"/>
</dbReference>
<gene>
    <name evidence="3" type="ORF">LMI_2278</name>
    <name evidence="4" type="ORF">SAMN02982997_01755</name>
</gene>
<dbReference type="Proteomes" id="UP000032414">
    <property type="component" value="Chromosome I"/>
</dbReference>
<evidence type="ECO:0000259" key="2">
    <source>
        <dbReference type="Pfam" id="PF01370"/>
    </source>
</evidence>
<evidence type="ECO:0000313" key="5">
    <source>
        <dbReference type="Proteomes" id="UP000032414"/>
    </source>
</evidence>
<evidence type="ECO:0000256" key="1">
    <source>
        <dbReference type="ARBA" id="ARBA00023027"/>
    </source>
</evidence>
<evidence type="ECO:0000313" key="4">
    <source>
        <dbReference type="EMBL" id="SCY45685.1"/>
    </source>
</evidence>
<dbReference type="PATRIC" id="fig|451.8.peg.3004"/>
<sequence length="294" mass="33074">MKPYFLIFGFGYTAKVLSSKLISQGFRVIGTKRSLDEQESNGSQGVKLIDFNSPKMEDYIGQSSYILIAIPPTSTMSDLVLTKYGGLIRKQARHFQWLGYLSSTGVYGDHQGRWVDEKTVCIPHTPTGITRLKAEQAWLSFAKLNQLPLHVFRLSGIYGPGRNAIERLQKGKKYSVFKEGQVFCRIHVGDIASVLLASMNAINPLSIYNVSDDEPAPAHTVDHYAAALLHREPPPLVPFSEASLSPMEQEFYGNNRRVSNLKMKEELHVSLKYPTFREGLAQIWRDDFAPKKHG</sequence>
<keyword evidence="1" id="KW-0520">NAD</keyword>
<evidence type="ECO:0000313" key="3">
    <source>
        <dbReference type="EMBL" id="CEG61548.1"/>
    </source>
</evidence>
<organism evidence="3 5">
    <name type="scientific">Legionella micdadei</name>
    <name type="common">Tatlockia micdadei</name>
    <dbReference type="NCBI Taxonomy" id="451"/>
    <lineage>
        <taxon>Bacteria</taxon>
        <taxon>Pseudomonadati</taxon>
        <taxon>Pseudomonadota</taxon>
        <taxon>Gammaproteobacteria</taxon>
        <taxon>Legionellales</taxon>
        <taxon>Legionellaceae</taxon>
        <taxon>Legionella</taxon>
    </lineage>
</organism>
<dbReference type="Proteomes" id="UP000182998">
    <property type="component" value="Unassembled WGS sequence"/>
</dbReference>
<feature type="domain" description="NAD-dependent epimerase/dehydratase" evidence="2">
    <location>
        <begin position="98"/>
        <end position="210"/>
    </location>
</feature>
<reference evidence="3" key="1">
    <citation type="submission" date="2014-09" db="EMBL/GenBank/DDBJ databases">
        <authorList>
            <person name="GOMEZ-VALERO Laura"/>
        </authorList>
    </citation>
    <scope>NUCLEOTIDE SEQUENCE</scope>
    <source>
        <strain evidence="3">ATCC33218</strain>
    </source>
</reference>
<reference evidence="5" key="2">
    <citation type="submission" date="2014-09" db="EMBL/GenBank/DDBJ databases">
        <authorList>
            <person name="Gomez-Valero L."/>
        </authorList>
    </citation>
    <scope>NUCLEOTIDE SEQUENCE [LARGE SCALE GENOMIC DNA]</scope>
    <source>
        <strain evidence="5">ATCC33218</strain>
    </source>
</reference>
<dbReference type="SUPFAM" id="SSF51735">
    <property type="entry name" value="NAD(P)-binding Rossmann-fold domains"/>
    <property type="match status" value="1"/>
</dbReference>
<dbReference type="InterPro" id="IPR036291">
    <property type="entry name" value="NAD(P)-bd_dom_sf"/>
</dbReference>
<name>A0A098GGG1_LEGMI</name>
<reference evidence="4 6" key="3">
    <citation type="submission" date="2016-10" db="EMBL/GenBank/DDBJ databases">
        <authorList>
            <person name="Varghese N."/>
            <person name="Submissions S."/>
        </authorList>
    </citation>
    <scope>NUCLEOTIDE SEQUENCE [LARGE SCALE GENOMIC DNA]</scope>
    <source>
        <strain evidence="4 6">ATCC 33218</strain>
    </source>
</reference>
<dbReference type="OrthoDB" id="9808276at2"/>
<dbReference type="AlphaFoldDB" id="A0A098GGG1"/>
<proteinExistence type="predicted"/>
<accession>A0A098GGG1</accession>
<dbReference type="RefSeq" id="WP_045099767.1">
    <property type="nucleotide sequence ID" value="NZ_CP020614.1"/>
</dbReference>
<dbReference type="STRING" id="451.B6N58_04770"/>
<dbReference type="Pfam" id="PF01370">
    <property type="entry name" value="Epimerase"/>
    <property type="match status" value="1"/>
</dbReference>
<dbReference type="PANTHER" id="PTHR43574">
    <property type="entry name" value="EPIMERASE-RELATED"/>
    <property type="match status" value="1"/>
</dbReference>
<dbReference type="EMBL" id="FMVN01000008">
    <property type="protein sequence ID" value="SCY45685.1"/>
    <property type="molecule type" value="Genomic_DNA"/>
</dbReference>
<dbReference type="CDD" id="cd05266">
    <property type="entry name" value="SDR_a4"/>
    <property type="match status" value="1"/>
</dbReference>
<dbReference type="EMBL" id="LN614830">
    <property type="protein sequence ID" value="CEG61548.1"/>
    <property type="molecule type" value="Genomic_DNA"/>
</dbReference>
<dbReference type="KEGG" id="tmc:LMI_2278"/>
<protein>
    <submittedName>
        <fullName evidence="4">Nucleoside-diphosphate-sugar epimerase</fullName>
    </submittedName>
    <submittedName>
        <fullName evidence="3">Putative NAD-dependent epimerase/dehydratase</fullName>
    </submittedName>
</protein>
<keyword evidence="6" id="KW-1185">Reference proteome</keyword>